<gene>
    <name evidence="1" type="ORF">O1G22_41840</name>
</gene>
<name>A0ABY7PE38_9ACTN</name>
<evidence type="ECO:0000313" key="1">
    <source>
        <dbReference type="EMBL" id="WBO68871.1"/>
    </source>
</evidence>
<dbReference type="RefSeq" id="WP_270086093.1">
    <property type="nucleotide sequence ID" value="NZ_CP115300.1"/>
</dbReference>
<accession>A0ABY7PE38</accession>
<dbReference type="EMBL" id="CP115300">
    <property type="protein sequence ID" value="WBO68871.1"/>
    <property type="molecule type" value="Genomic_DNA"/>
</dbReference>
<sequence length="287" mass="31223">MSETLVDLGTVNVPSGVLVLGMAGGIDQWRDLGQPLSERARTAATNGGGHLREWLCEAVAVPAAADRPLRVRASTSPSPFDGEPTIATLEISLGLLWPETTDRSVPVWLGDLPVDRCGMVVGDAAVLDAWTGMDDEPADGLADVFYWGLYAADAHAQFGGERIAQYCLDGPHGWLDLPVAEAAARAAELTAWRDRLHGKGLMVSVDKHTDFHRFRRAGWHHPLHVGAIDVSGCQVLGIEWDQGDHSIRHRGERDAGQVYPVTLEADEAGEMVMRWTIPPHDFNDEDE</sequence>
<protein>
    <submittedName>
        <fullName evidence="1">Uncharacterized protein</fullName>
    </submittedName>
</protein>
<proteinExistence type="predicted"/>
<dbReference type="Proteomes" id="UP001212326">
    <property type="component" value="Chromosome"/>
</dbReference>
<evidence type="ECO:0000313" key="2">
    <source>
        <dbReference type="Proteomes" id="UP001212326"/>
    </source>
</evidence>
<keyword evidence="2" id="KW-1185">Reference proteome</keyword>
<organism evidence="1 2">
    <name type="scientific">Streptomyces camelliae</name>
    <dbReference type="NCBI Taxonomy" id="3004093"/>
    <lineage>
        <taxon>Bacteria</taxon>
        <taxon>Bacillati</taxon>
        <taxon>Actinomycetota</taxon>
        <taxon>Actinomycetes</taxon>
        <taxon>Kitasatosporales</taxon>
        <taxon>Streptomycetaceae</taxon>
        <taxon>Streptomyces</taxon>
    </lineage>
</organism>
<reference evidence="1 2" key="1">
    <citation type="submission" date="2022-12" db="EMBL/GenBank/DDBJ databases">
        <authorList>
            <person name="Mo P."/>
        </authorList>
    </citation>
    <scope>NUCLEOTIDE SEQUENCE [LARGE SCALE GENOMIC DNA]</scope>
    <source>
        <strain evidence="1 2">HUAS 2-6</strain>
    </source>
</reference>